<dbReference type="AlphaFoldDB" id="A0A5E5ASD9"/>
<evidence type="ECO:0000313" key="2">
    <source>
        <dbReference type="Proteomes" id="UP000383122"/>
    </source>
</evidence>
<proteinExistence type="predicted"/>
<keyword evidence="2" id="KW-1185">Reference proteome</keyword>
<dbReference type="EMBL" id="CABPSP010000022">
    <property type="protein sequence ID" value="VVE75927.1"/>
    <property type="molecule type" value="Genomic_DNA"/>
</dbReference>
<name>A0A5E5ASD9_9BURK</name>
<protein>
    <submittedName>
        <fullName evidence="1">Uncharacterized protein</fullName>
    </submittedName>
</protein>
<organism evidence="1 2">
    <name type="scientific">Pandoraea anapnoica</name>
    <dbReference type="NCBI Taxonomy" id="2508301"/>
    <lineage>
        <taxon>Bacteria</taxon>
        <taxon>Pseudomonadati</taxon>
        <taxon>Pseudomonadota</taxon>
        <taxon>Betaproteobacteria</taxon>
        <taxon>Burkholderiales</taxon>
        <taxon>Burkholderiaceae</taxon>
        <taxon>Pandoraea</taxon>
    </lineage>
</organism>
<gene>
    <name evidence="1" type="ORF">PAN31117_05287</name>
</gene>
<evidence type="ECO:0000313" key="1">
    <source>
        <dbReference type="EMBL" id="VVE75927.1"/>
    </source>
</evidence>
<accession>A0A5E5ASD9</accession>
<sequence length="65" mass="7155">MHVIAGYREMRKNANSLAKFFETLDLVPQFGIPNMPTSPQAIRSNRKRSVCAVNTAVKVASSASF</sequence>
<reference evidence="1 2" key="1">
    <citation type="submission" date="2019-08" db="EMBL/GenBank/DDBJ databases">
        <authorList>
            <person name="Peeters C."/>
        </authorList>
    </citation>
    <scope>NUCLEOTIDE SEQUENCE [LARGE SCALE GENOMIC DNA]</scope>
    <source>
        <strain evidence="1 2">LMG 31117</strain>
    </source>
</reference>
<dbReference type="Proteomes" id="UP000383122">
    <property type="component" value="Unassembled WGS sequence"/>
</dbReference>